<evidence type="ECO:0008006" key="2">
    <source>
        <dbReference type="Google" id="ProtNLM"/>
    </source>
</evidence>
<name>A0A382I6L9_9ZZZZ</name>
<proteinExistence type="predicted"/>
<accession>A0A382I6L9</accession>
<evidence type="ECO:0000313" key="1">
    <source>
        <dbReference type="EMBL" id="SVB95246.1"/>
    </source>
</evidence>
<organism evidence="1">
    <name type="scientific">marine metagenome</name>
    <dbReference type="NCBI Taxonomy" id="408172"/>
    <lineage>
        <taxon>unclassified sequences</taxon>
        <taxon>metagenomes</taxon>
        <taxon>ecological metagenomes</taxon>
    </lineage>
</organism>
<dbReference type="Gene3D" id="3.20.20.370">
    <property type="entry name" value="Glycoside hydrolase/deacetylase"/>
    <property type="match status" value="1"/>
</dbReference>
<dbReference type="EMBL" id="UINC01065505">
    <property type="protein sequence ID" value="SVB95246.1"/>
    <property type="molecule type" value="Genomic_DNA"/>
</dbReference>
<feature type="non-terminal residue" evidence="1">
    <location>
        <position position="408"/>
    </location>
</feature>
<gene>
    <name evidence="1" type="ORF">METZ01_LOCUS248100</name>
</gene>
<dbReference type="AlphaFoldDB" id="A0A382I6L9"/>
<sequence>MIKGTLNILLSFLISCVLHASTHVSESLANRLTYLSEGDPFHPHLDFPKLTTPQWVGEKGVGAVVTLGIDDMRGPEKYESFLRPVLDRLKEIDGRAPVSIMTNSFKPDHPQAQKWLQEGLSIEVHTLTHPCPLLQQGNFRRAAEVVHGGLDLLAGIPGNHPIAYRMPCCDSMNSLSPRFFAEIFNKTSSAGRYLQIDTSVFNITTSRDKSLPSKLVLDANGKERFAKYLPKEKTRAGMRTMASYVGTIEDYPYPYVINRLCWEFPCVVPSDWEAHNLIGDRQPQMLEDWKRALDVTVLKQGVMNLVFHPHGWSSSSQLVEFVDYAQKTYGKKVKFLNFRECIERLNQNLLKGSSLRGKNGQDNAVRVLDANNDGFMDVLIGEKDLTRIWNPQESTWIEYELPFDSRQT</sequence>
<dbReference type="GO" id="GO:0005975">
    <property type="term" value="P:carbohydrate metabolic process"/>
    <property type="evidence" value="ECO:0007669"/>
    <property type="project" value="InterPro"/>
</dbReference>
<protein>
    <recommendedName>
        <fullName evidence="2">NodB homology domain-containing protein</fullName>
    </recommendedName>
</protein>
<dbReference type="SUPFAM" id="SSF88713">
    <property type="entry name" value="Glycoside hydrolase/deacetylase"/>
    <property type="match status" value="1"/>
</dbReference>
<reference evidence="1" key="1">
    <citation type="submission" date="2018-05" db="EMBL/GenBank/DDBJ databases">
        <authorList>
            <person name="Lanie J.A."/>
            <person name="Ng W.-L."/>
            <person name="Kazmierczak K.M."/>
            <person name="Andrzejewski T.M."/>
            <person name="Davidsen T.M."/>
            <person name="Wayne K.J."/>
            <person name="Tettelin H."/>
            <person name="Glass J.I."/>
            <person name="Rusch D."/>
            <person name="Podicherti R."/>
            <person name="Tsui H.-C.T."/>
            <person name="Winkler M.E."/>
        </authorList>
    </citation>
    <scope>NUCLEOTIDE SEQUENCE</scope>
</reference>
<dbReference type="PROSITE" id="PS51257">
    <property type="entry name" value="PROKAR_LIPOPROTEIN"/>
    <property type="match status" value="1"/>
</dbReference>
<dbReference type="InterPro" id="IPR011330">
    <property type="entry name" value="Glyco_hydro/deAcase_b/a-brl"/>
</dbReference>